<dbReference type="Gene3D" id="3.40.50.1000">
    <property type="entry name" value="HAD superfamily/HAD-like"/>
    <property type="match status" value="1"/>
</dbReference>
<evidence type="ECO:0000313" key="2">
    <source>
        <dbReference type="Proteomes" id="UP000549765"/>
    </source>
</evidence>
<accession>A0A7X6S338</accession>
<reference evidence="1 2" key="1">
    <citation type="submission" date="2020-04" db="EMBL/GenBank/DDBJ databases">
        <title>MicrobeNet Type strains.</title>
        <authorList>
            <person name="Nicholson A.C."/>
        </authorList>
    </citation>
    <scope>NUCLEOTIDE SEQUENCE [LARGE SCALE GENOMIC DNA]</scope>
    <source>
        <strain evidence="1 2">CCUG 61472</strain>
    </source>
</reference>
<gene>
    <name evidence="1" type="ORF">HF964_03030</name>
</gene>
<dbReference type="InterPro" id="IPR023214">
    <property type="entry name" value="HAD_sf"/>
</dbReference>
<dbReference type="PANTHER" id="PTHR10000">
    <property type="entry name" value="PHOSPHOSERINE PHOSPHATASE"/>
    <property type="match status" value="1"/>
</dbReference>
<dbReference type="GO" id="GO:0016791">
    <property type="term" value="F:phosphatase activity"/>
    <property type="evidence" value="ECO:0007669"/>
    <property type="project" value="TreeGrafter"/>
</dbReference>
<dbReference type="NCBIfam" id="TIGR01484">
    <property type="entry name" value="HAD-SF-IIB"/>
    <property type="match status" value="1"/>
</dbReference>
<dbReference type="CDD" id="cd07516">
    <property type="entry name" value="HAD_Pase"/>
    <property type="match status" value="1"/>
</dbReference>
<dbReference type="PROSITE" id="PS01229">
    <property type="entry name" value="COF_2"/>
    <property type="match status" value="1"/>
</dbReference>
<dbReference type="SFLD" id="SFLDS00003">
    <property type="entry name" value="Haloacid_Dehalogenase"/>
    <property type="match status" value="1"/>
</dbReference>
<evidence type="ECO:0000313" key="1">
    <source>
        <dbReference type="EMBL" id="NKZ23781.1"/>
    </source>
</evidence>
<dbReference type="Gene3D" id="3.30.1240.10">
    <property type="match status" value="1"/>
</dbReference>
<dbReference type="SUPFAM" id="SSF56784">
    <property type="entry name" value="HAD-like"/>
    <property type="match status" value="1"/>
</dbReference>
<dbReference type="PROSITE" id="PS01228">
    <property type="entry name" value="COF_1"/>
    <property type="match status" value="1"/>
</dbReference>
<dbReference type="InterPro" id="IPR006379">
    <property type="entry name" value="HAD-SF_hydro_IIB"/>
</dbReference>
<dbReference type="Proteomes" id="UP000549765">
    <property type="component" value="Unassembled WGS sequence"/>
</dbReference>
<dbReference type="Pfam" id="PF08282">
    <property type="entry name" value="Hydrolase_3"/>
    <property type="match status" value="1"/>
</dbReference>
<name>A0A7X6S338_9LACO</name>
<comment type="caution">
    <text evidence="1">The sequence shown here is derived from an EMBL/GenBank/DDBJ whole genome shotgun (WGS) entry which is preliminary data.</text>
</comment>
<dbReference type="InterPro" id="IPR036412">
    <property type="entry name" value="HAD-like_sf"/>
</dbReference>
<sequence>MAEIKLICFDLDGTLLTSQKEIAPRTAQVIRELHAAGIHIAIATGRPIAAIGKFIDQLGLTGANDFSLTFNGALVLNNASQEPIFKLATNKAAITPLYEWAMANGYPLDVLDFKQNWQISGIGHSDYASVLRAPLLFEITNFASLPEQPYAKAVMATSKERLDAISTLMPADLQAQYHMVRSQPKILEFLQPTLDKRVGVQALAKHYGLTAENVMVFGDAENDLGMFEYAGTPVAMLNGSDDVKALAAYTTPCSNDEDGIGKFLERYFG</sequence>
<dbReference type="GO" id="GO:0005829">
    <property type="term" value="C:cytosol"/>
    <property type="evidence" value="ECO:0007669"/>
    <property type="project" value="TreeGrafter"/>
</dbReference>
<dbReference type="InterPro" id="IPR000150">
    <property type="entry name" value="Cof"/>
</dbReference>
<proteinExistence type="predicted"/>
<dbReference type="EMBL" id="JAAXPN010000002">
    <property type="protein sequence ID" value="NKZ23781.1"/>
    <property type="molecule type" value="Genomic_DNA"/>
</dbReference>
<organism evidence="1 2">
    <name type="scientific">Periweissella fabalis</name>
    <dbReference type="NCBI Taxonomy" id="1070421"/>
    <lineage>
        <taxon>Bacteria</taxon>
        <taxon>Bacillati</taxon>
        <taxon>Bacillota</taxon>
        <taxon>Bacilli</taxon>
        <taxon>Lactobacillales</taxon>
        <taxon>Lactobacillaceae</taxon>
        <taxon>Periweissella</taxon>
    </lineage>
</organism>
<dbReference type="PANTHER" id="PTHR10000:SF8">
    <property type="entry name" value="HAD SUPERFAMILY HYDROLASE-LIKE, TYPE 3"/>
    <property type="match status" value="1"/>
</dbReference>
<dbReference type="AlphaFoldDB" id="A0A7X6S338"/>
<dbReference type="RefSeq" id="WP_168721582.1">
    <property type="nucleotide sequence ID" value="NZ_JAAXPN010000002.1"/>
</dbReference>
<protein>
    <submittedName>
        <fullName evidence="1">HAD family phosphatase</fullName>
    </submittedName>
</protein>
<dbReference type="NCBIfam" id="TIGR00099">
    <property type="entry name" value="Cof-subfamily"/>
    <property type="match status" value="1"/>
</dbReference>
<dbReference type="GO" id="GO:0000287">
    <property type="term" value="F:magnesium ion binding"/>
    <property type="evidence" value="ECO:0007669"/>
    <property type="project" value="TreeGrafter"/>
</dbReference>
<keyword evidence="2" id="KW-1185">Reference proteome</keyword>
<dbReference type="SFLD" id="SFLDG01140">
    <property type="entry name" value="C2.B:_Phosphomannomutase_and_P"/>
    <property type="match status" value="1"/>
</dbReference>